<protein>
    <submittedName>
        <fullName evidence="1">Uncharacterized protein</fullName>
    </submittedName>
</protein>
<sequence>MSLPNYLDINKVSQLCKENPTNRTRSIQIPTPKIQLDNKLDPHISVKNQISIVLRTQNTDDIWITITQGINRQINYNAEKFRKSSFRHEGKKEIVICVDDILSESTLEGDWPEAYICCFECGIPKITLEGTLEDWMKLQEKGCLEPIIWNLVTTYHGEINEDFWSRIMKIDEEFGSGEILEDSDGDSVVSPVIGWTVIDDTSTDKPDSEFYFLSFSRIIIQIPFIAYKDTSLKLS</sequence>
<reference evidence="1 2" key="1">
    <citation type="submission" date="2018-06" db="EMBL/GenBank/DDBJ databases">
        <title>Comparative genomics reveals the genomic features of Rhizophagus irregularis, R. cerebriforme, R. diaphanum and Gigaspora rosea, and their symbiotic lifestyle signature.</title>
        <authorList>
            <person name="Morin E."/>
            <person name="San Clemente H."/>
            <person name="Chen E.C.H."/>
            <person name="De La Providencia I."/>
            <person name="Hainaut M."/>
            <person name="Kuo A."/>
            <person name="Kohler A."/>
            <person name="Murat C."/>
            <person name="Tang N."/>
            <person name="Roy S."/>
            <person name="Loubradou J."/>
            <person name="Henrissat B."/>
            <person name="Grigoriev I.V."/>
            <person name="Corradi N."/>
            <person name="Roux C."/>
            <person name="Martin F.M."/>
        </authorList>
    </citation>
    <scope>NUCLEOTIDE SEQUENCE [LARGE SCALE GENOMIC DNA]</scope>
    <source>
        <strain evidence="1 2">DAOM 194757</strain>
    </source>
</reference>
<evidence type="ECO:0000313" key="2">
    <source>
        <dbReference type="Proteomes" id="UP000266673"/>
    </source>
</evidence>
<gene>
    <name evidence="1" type="ORF">C2G38_2250572</name>
</gene>
<dbReference type="PANTHER" id="PTHR31252">
    <property type="entry name" value="DUF4419 DOMAIN-CONTAINING PROTEIN"/>
    <property type="match status" value="1"/>
</dbReference>
<dbReference type="STRING" id="44941.A0A397UMN5"/>
<proteinExistence type="predicted"/>
<dbReference type="AlphaFoldDB" id="A0A397UMN5"/>
<dbReference type="Pfam" id="PF14388">
    <property type="entry name" value="DUF4419"/>
    <property type="match status" value="2"/>
</dbReference>
<keyword evidence="2" id="KW-1185">Reference proteome</keyword>
<name>A0A397UMN5_9GLOM</name>
<dbReference type="PANTHER" id="PTHR31252:SF11">
    <property type="entry name" value="DUF4419 DOMAIN-CONTAINING PROTEIN"/>
    <property type="match status" value="1"/>
</dbReference>
<dbReference type="OrthoDB" id="9978173at2759"/>
<organism evidence="1 2">
    <name type="scientific">Gigaspora rosea</name>
    <dbReference type="NCBI Taxonomy" id="44941"/>
    <lineage>
        <taxon>Eukaryota</taxon>
        <taxon>Fungi</taxon>
        <taxon>Fungi incertae sedis</taxon>
        <taxon>Mucoromycota</taxon>
        <taxon>Glomeromycotina</taxon>
        <taxon>Glomeromycetes</taxon>
        <taxon>Diversisporales</taxon>
        <taxon>Gigasporaceae</taxon>
        <taxon>Gigaspora</taxon>
    </lineage>
</organism>
<dbReference type="Proteomes" id="UP000266673">
    <property type="component" value="Unassembled WGS sequence"/>
</dbReference>
<accession>A0A397UMN5</accession>
<evidence type="ECO:0000313" key="1">
    <source>
        <dbReference type="EMBL" id="RIB10751.1"/>
    </source>
</evidence>
<dbReference type="InterPro" id="IPR025533">
    <property type="entry name" value="DUF4419"/>
</dbReference>
<comment type="caution">
    <text evidence="1">The sequence shown here is derived from an EMBL/GenBank/DDBJ whole genome shotgun (WGS) entry which is preliminary data.</text>
</comment>
<dbReference type="EMBL" id="QKWP01001214">
    <property type="protein sequence ID" value="RIB10751.1"/>
    <property type="molecule type" value="Genomic_DNA"/>
</dbReference>